<accession>G8YFM8</accession>
<dbReference type="HOGENOM" id="CLU_1917823_0_0_1"/>
<dbReference type="AlphaFoldDB" id="G8YFM8"/>
<organism evidence="2 3">
    <name type="scientific">Pichia sorbitophila (strain ATCC MYA-4447 / BCRC 22081 / CBS 7064 / NBRC 10061 / NRRL Y-12695)</name>
    <name type="common">Hybrid yeast</name>
    <dbReference type="NCBI Taxonomy" id="559304"/>
    <lineage>
        <taxon>Eukaryota</taxon>
        <taxon>Fungi</taxon>
        <taxon>Dikarya</taxon>
        <taxon>Ascomycota</taxon>
        <taxon>Saccharomycotina</taxon>
        <taxon>Pichiomycetes</taxon>
        <taxon>Debaryomycetaceae</taxon>
        <taxon>Millerozyma</taxon>
    </lineage>
</organism>
<keyword evidence="3" id="KW-1185">Reference proteome</keyword>
<name>G8YFM8_PICSO</name>
<evidence type="ECO:0000313" key="3">
    <source>
        <dbReference type="Proteomes" id="UP000005222"/>
    </source>
</evidence>
<sequence>MCTNRRRRAQGLCTERPWTHARSERRSVSEGFPQTNSDLCGKVWAWATPTAEELLSGFIASAEGEGRGAKAADHRRSRDARSVEQCRNKKSSPRRYDTKKHVYVDLYRLVYSWALCVLETGCMSGSLAACTA</sequence>
<feature type="region of interest" description="Disordered" evidence="1">
    <location>
        <begin position="64"/>
        <end position="95"/>
    </location>
</feature>
<gene>
    <name evidence="2" type="primary">Piso0_002665</name>
    <name evidence="2" type="ORF">GNLVRS01_PISO0I15122g</name>
</gene>
<evidence type="ECO:0000256" key="1">
    <source>
        <dbReference type="SAM" id="MobiDB-lite"/>
    </source>
</evidence>
<dbReference type="Proteomes" id="UP000005222">
    <property type="component" value="Chromosome I"/>
</dbReference>
<reference evidence="2 3" key="1">
    <citation type="journal article" date="2012" name="G3 (Bethesda)">
        <title>Pichia sorbitophila, an interspecies yeast hybrid reveals early steps of genome resolution following polyploidization.</title>
        <authorList>
            <person name="Leh Louis V."/>
            <person name="Despons L."/>
            <person name="Friedrich A."/>
            <person name="Martin T."/>
            <person name="Durrens P."/>
            <person name="Casaregola S."/>
            <person name="Neuveglise C."/>
            <person name="Fairhead C."/>
            <person name="Marck C."/>
            <person name="Cruz J.A."/>
            <person name="Straub M.L."/>
            <person name="Kugler V."/>
            <person name="Sacerdot C."/>
            <person name="Uzunov Z."/>
            <person name="Thierry A."/>
            <person name="Weiss S."/>
            <person name="Bleykasten C."/>
            <person name="De Montigny J."/>
            <person name="Jacques N."/>
            <person name="Jung P."/>
            <person name="Lemaire M."/>
            <person name="Mallet S."/>
            <person name="Morel G."/>
            <person name="Richard G.F."/>
            <person name="Sarkar A."/>
            <person name="Savel G."/>
            <person name="Schacherer J."/>
            <person name="Seret M.L."/>
            <person name="Talla E."/>
            <person name="Samson G."/>
            <person name="Jubin C."/>
            <person name="Poulain J."/>
            <person name="Vacherie B."/>
            <person name="Barbe V."/>
            <person name="Pelletier E."/>
            <person name="Sherman D.J."/>
            <person name="Westhof E."/>
            <person name="Weissenbach J."/>
            <person name="Baret P.V."/>
            <person name="Wincker P."/>
            <person name="Gaillardin C."/>
            <person name="Dujon B."/>
            <person name="Souciet J.L."/>
        </authorList>
    </citation>
    <scope>NUCLEOTIDE SEQUENCE [LARGE SCALE GENOMIC DNA]</scope>
    <source>
        <strain evidence="3">ATCC MYA-4447 / BCRC 22081 / CBS 7064 / NBRC 10061 / NRRL Y-12695</strain>
    </source>
</reference>
<proteinExistence type="predicted"/>
<feature type="compositionally biased region" description="Basic and acidic residues" evidence="1">
    <location>
        <begin position="64"/>
        <end position="87"/>
    </location>
</feature>
<dbReference type="EMBL" id="FO082051">
    <property type="protein sequence ID" value="CCE81977.1"/>
    <property type="molecule type" value="Genomic_DNA"/>
</dbReference>
<dbReference type="InParanoid" id="G8YFM8"/>
<evidence type="ECO:0000313" key="2">
    <source>
        <dbReference type="EMBL" id="CCE81977.1"/>
    </source>
</evidence>
<protein>
    <submittedName>
        <fullName evidence="2">Piso0_002665 protein</fullName>
    </submittedName>
</protein>